<protein>
    <submittedName>
        <fullName evidence="3">Terminase large subunit</fullName>
    </submittedName>
</protein>
<dbReference type="PANTHER" id="PTHR41287">
    <property type="match status" value="1"/>
</dbReference>
<dbReference type="InterPro" id="IPR005021">
    <property type="entry name" value="Terminase_largesu-like"/>
</dbReference>
<dbReference type="InterPro" id="IPR027417">
    <property type="entry name" value="P-loop_NTPase"/>
</dbReference>
<sequence>MLAAESVPAPPPASVREAYWFDAAAAEAAAAFFPTYLCFTKDRWAGKPFHLEPWEADNIIRPAFGWKRSNGTRRYRRVIVFVPRKNGKTELAAGVGLLLLLGDGVYGPEVYSIAKDEDQASIVVDKAAAMVRMRPELRKHLTALKSSIFCAELQGVFKPLTGNAEGKHGLNASGLVGDEVHEWRDGRLYTVVHQSEAAREQPLEFLISTAGIRNRGYGWELWEEALKILDGSIDDPETLVVIYAADPGDDWTAEETWRKANPNLGVSVTLDYLRAECRSAMRNPRLENDFRRYHLNQWTAQAVRWIPIDAWERCRRRDWRDEAALVGRRCLVGVDLSSNRDITAVCLYFPPAIDGGAADVLWRYFVPADTIEDRVRTTRVPYDLWVQEGALIATPGNITDYEFVIARVLDDAAVFDIAGLGIDRWNSSHFSTRLADQGFPAEKIVLVGQGYASLSEPAKVFERLVFAGLFDHGGHPVSRWMAENVAITTDPAGNIKPAKDKSSEKIDGIAAAIDAIFVDLNGADDPFDASAMII</sequence>
<feature type="domain" description="Terminase large subunit-like ATPase" evidence="1">
    <location>
        <begin position="63"/>
        <end position="215"/>
    </location>
</feature>
<feature type="domain" description="Terminase large subunit-like endonuclease" evidence="2">
    <location>
        <begin position="234"/>
        <end position="516"/>
    </location>
</feature>
<name>A0AA41Z3S5_9HYPH</name>
<organism evidence="3 4">
    <name type="scientific">Lichenifustis flavocetrariae</name>
    <dbReference type="NCBI Taxonomy" id="2949735"/>
    <lineage>
        <taxon>Bacteria</taxon>
        <taxon>Pseudomonadati</taxon>
        <taxon>Pseudomonadota</taxon>
        <taxon>Alphaproteobacteria</taxon>
        <taxon>Hyphomicrobiales</taxon>
        <taxon>Lichenihabitantaceae</taxon>
        <taxon>Lichenifustis</taxon>
    </lineage>
</organism>
<gene>
    <name evidence="3" type="ORF">M8523_17450</name>
</gene>
<dbReference type="Gene3D" id="3.40.50.300">
    <property type="entry name" value="P-loop containing nucleotide triphosphate hydrolases"/>
    <property type="match status" value="1"/>
</dbReference>
<evidence type="ECO:0000313" key="4">
    <source>
        <dbReference type="Proteomes" id="UP001165667"/>
    </source>
</evidence>
<dbReference type="InterPro" id="IPR046462">
    <property type="entry name" value="TerL_nuclease"/>
</dbReference>
<evidence type="ECO:0000313" key="3">
    <source>
        <dbReference type="EMBL" id="MCW6509805.1"/>
    </source>
</evidence>
<dbReference type="Proteomes" id="UP001165667">
    <property type="component" value="Unassembled WGS sequence"/>
</dbReference>
<accession>A0AA41Z3S5</accession>
<comment type="caution">
    <text evidence="3">The sequence shown here is derived from an EMBL/GenBank/DDBJ whole genome shotgun (WGS) entry which is preliminary data.</text>
</comment>
<keyword evidence="4" id="KW-1185">Reference proteome</keyword>
<evidence type="ECO:0000259" key="1">
    <source>
        <dbReference type="Pfam" id="PF03354"/>
    </source>
</evidence>
<proteinExistence type="predicted"/>
<dbReference type="EMBL" id="JAMOIM010000011">
    <property type="protein sequence ID" value="MCW6509805.1"/>
    <property type="molecule type" value="Genomic_DNA"/>
</dbReference>
<dbReference type="PANTHER" id="PTHR41287:SF1">
    <property type="entry name" value="PROTEIN YMFN"/>
    <property type="match status" value="1"/>
</dbReference>
<reference evidence="3" key="1">
    <citation type="submission" date="2022-05" db="EMBL/GenBank/DDBJ databases">
        <authorList>
            <person name="Pankratov T."/>
        </authorList>
    </citation>
    <scope>NUCLEOTIDE SEQUENCE</scope>
    <source>
        <strain evidence="3">BP6-180914</strain>
    </source>
</reference>
<dbReference type="InterPro" id="IPR046461">
    <property type="entry name" value="TerL_ATPase"/>
</dbReference>
<evidence type="ECO:0000259" key="2">
    <source>
        <dbReference type="Pfam" id="PF20441"/>
    </source>
</evidence>
<dbReference type="Pfam" id="PF03354">
    <property type="entry name" value="TerL_ATPase"/>
    <property type="match status" value="1"/>
</dbReference>
<dbReference type="RefSeq" id="WP_282586173.1">
    <property type="nucleotide sequence ID" value="NZ_JAMOIM010000011.1"/>
</dbReference>
<dbReference type="Pfam" id="PF20441">
    <property type="entry name" value="TerL_nuclease"/>
    <property type="match status" value="1"/>
</dbReference>
<dbReference type="GO" id="GO:0004519">
    <property type="term" value="F:endonuclease activity"/>
    <property type="evidence" value="ECO:0007669"/>
    <property type="project" value="InterPro"/>
</dbReference>
<dbReference type="AlphaFoldDB" id="A0AA41Z3S5"/>